<evidence type="ECO:0000313" key="2">
    <source>
        <dbReference type="Proteomes" id="UP001378960"/>
    </source>
</evidence>
<reference evidence="1 2" key="1">
    <citation type="journal article" date="2023" name="Elife">
        <title>Identification of key yeast species and microbe-microbe interactions impacting larval growth of Drosophila in the wild.</title>
        <authorList>
            <person name="Mure A."/>
            <person name="Sugiura Y."/>
            <person name="Maeda R."/>
            <person name="Honda K."/>
            <person name="Sakurai N."/>
            <person name="Takahashi Y."/>
            <person name="Watada M."/>
            <person name="Katoh T."/>
            <person name="Gotoh A."/>
            <person name="Gotoh Y."/>
            <person name="Taniguchi I."/>
            <person name="Nakamura K."/>
            <person name="Hayashi T."/>
            <person name="Katayama T."/>
            <person name="Uemura T."/>
            <person name="Hattori Y."/>
        </authorList>
    </citation>
    <scope>NUCLEOTIDE SEQUENCE [LARGE SCALE GENOMIC DNA]</scope>
    <source>
        <strain evidence="1 2">PK-24</strain>
    </source>
</reference>
<accession>A0AAV5R0K1</accession>
<dbReference type="EMBL" id="BTGB01000001">
    <property type="protein sequence ID" value="GMM44562.1"/>
    <property type="molecule type" value="Genomic_DNA"/>
</dbReference>
<protein>
    <submittedName>
        <fullName evidence="1">Uncharacterized protein</fullName>
    </submittedName>
</protein>
<gene>
    <name evidence="1" type="ORF">DAPK24_011370</name>
</gene>
<comment type="caution">
    <text evidence="1">The sequence shown here is derived from an EMBL/GenBank/DDBJ whole genome shotgun (WGS) entry which is preliminary data.</text>
</comment>
<dbReference type="Proteomes" id="UP001378960">
    <property type="component" value="Unassembled WGS sequence"/>
</dbReference>
<dbReference type="AlphaFoldDB" id="A0AAV5R0K1"/>
<evidence type="ECO:0000313" key="1">
    <source>
        <dbReference type="EMBL" id="GMM44562.1"/>
    </source>
</evidence>
<keyword evidence="2" id="KW-1185">Reference proteome</keyword>
<organism evidence="1 2">
    <name type="scientific">Pichia kluyveri</name>
    <name type="common">Yeast</name>
    <dbReference type="NCBI Taxonomy" id="36015"/>
    <lineage>
        <taxon>Eukaryota</taxon>
        <taxon>Fungi</taxon>
        <taxon>Dikarya</taxon>
        <taxon>Ascomycota</taxon>
        <taxon>Saccharomycotina</taxon>
        <taxon>Pichiomycetes</taxon>
        <taxon>Pichiales</taxon>
        <taxon>Pichiaceae</taxon>
        <taxon>Pichia</taxon>
    </lineage>
</organism>
<name>A0AAV5R0K1_PICKL</name>
<sequence>MFIADYSKQYKWYSEKAVRYSPTINYPVKEDNLIIGKAKMLMNIYNCNFHKNSVTNVNSDTDNSWDIYPLLEAGKLINKDEVELKVQLEKCSNESFSLCSFYGTDSSCDSEFKEDIKSDTNEKTFLY</sequence>
<proteinExistence type="predicted"/>